<proteinExistence type="predicted"/>
<protein>
    <submittedName>
        <fullName evidence="1">Uncharacterized protein</fullName>
    </submittedName>
</protein>
<dbReference type="Proteomes" id="UP000236291">
    <property type="component" value="Unassembled WGS sequence"/>
</dbReference>
<feature type="non-terminal residue" evidence="1">
    <location>
        <position position="27"/>
    </location>
</feature>
<accession>A0A2K3K382</accession>
<evidence type="ECO:0000313" key="1">
    <source>
        <dbReference type="EMBL" id="PNX60765.1"/>
    </source>
</evidence>
<name>A0A2K3K382_TRIPR</name>
<gene>
    <name evidence="1" type="ORF">L195_g060342</name>
</gene>
<dbReference type="EMBL" id="ASHM01138298">
    <property type="protein sequence ID" value="PNX60765.1"/>
    <property type="molecule type" value="Genomic_DNA"/>
</dbReference>
<comment type="caution">
    <text evidence="1">The sequence shown here is derived from an EMBL/GenBank/DDBJ whole genome shotgun (WGS) entry which is preliminary data.</text>
</comment>
<organism evidence="1 2">
    <name type="scientific">Trifolium pratense</name>
    <name type="common">Red clover</name>
    <dbReference type="NCBI Taxonomy" id="57577"/>
    <lineage>
        <taxon>Eukaryota</taxon>
        <taxon>Viridiplantae</taxon>
        <taxon>Streptophyta</taxon>
        <taxon>Embryophyta</taxon>
        <taxon>Tracheophyta</taxon>
        <taxon>Spermatophyta</taxon>
        <taxon>Magnoliopsida</taxon>
        <taxon>eudicotyledons</taxon>
        <taxon>Gunneridae</taxon>
        <taxon>Pentapetalae</taxon>
        <taxon>rosids</taxon>
        <taxon>fabids</taxon>
        <taxon>Fabales</taxon>
        <taxon>Fabaceae</taxon>
        <taxon>Papilionoideae</taxon>
        <taxon>50 kb inversion clade</taxon>
        <taxon>NPAAA clade</taxon>
        <taxon>Hologalegina</taxon>
        <taxon>IRL clade</taxon>
        <taxon>Trifolieae</taxon>
        <taxon>Trifolium</taxon>
    </lineage>
</organism>
<dbReference type="AlphaFoldDB" id="A0A2K3K382"/>
<reference evidence="1 2" key="2">
    <citation type="journal article" date="2017" name="Front. Plant Sci.">
        <title>Gene Classification and Mining of Molecular Markers Useful in Red Clover (Trifolium pratense) Breeding.</title>
        <authorList>
            <person name="Istvanek J."/>
            <person name="Dluhosova J."/>
            <person name="Dluhos P."/>
            <person name="Patkova L."/>
            <person name="Nedelnik J."/>
            <person name="Repkova J."/>
        </authorList>
    </citation>
    <scope>NUCLEOTIDE SEQUENCE [LARGE SCALE GENOMIC DNA]</scope>
    <source>
        <strain evidence="2">cv. Tatra</strain>
        <tissue evidence="1">Young leaves</tissue>
    </source>
</reference>
<evidence type="ECO:0000313" key="2">
    <source>
        <dbReference type="Proteomes" id="UP000236291"/>
    </source>
</evidence>
<reference evidence="1 2" key="1">
    <citation type="journal article" date="2014" name="Am. J. Bot.">
        <title>Genome assembly and annotation for red clover (Trifolium pratense; Fabaceae).</title>
        <authorList>
            <person name="Istvanek J."/>
            <person name="Jaros M."/>
            <person name="Krenek A."/>
            <person name="Repkova J."/>
        </authorList>
    </citation>
    <scope>NUCLEOTIDE SEQUENCE [LARGE SCALE GENOMIC DNA]</scope>
    <source>
        <strain evidence="2">cv. Tatra</strain>
        <tissue evidence="1">Young leaves</tissue>
    </source>
</reference>
<sequence>MVVDVAVKDEMVWWLAGVWDSRWPAAG</sequence>